<evidence type="ECO:0008006" key="4">
    <source>
        <dbReference type="Google" id="ProtNLM"/>
    </source>
</evidence>
<feature type="transmembrane region" description="Helical" evidence="1">
    <location>
        <begin position="391"/>
        <end position="408"/>
    </location>
</feature>
<dbReference type="Proteomes" id="UP000277256">
    <property type="component" value="Unassembled WGS sequence"/>
</dbReference>
<dbReference type="OrthoDB" id="419058at2"/>
<evidence type="ECO:0000256" key="1">
    <source>
        <dbReference type="SAM" id="Phobius"/>
    </source>
</evidence>
<dbReference type="InterPro" id="IPR027417">
    <property type="entry name" value="P-loop_NTPase"/>
</dbReference>
<comment type="caution">
    <text evidence="2">The sequence shown here is derived from an EMBL/GenBank/DDBJ whole genome shotgun (WGS) entry which is preliminary data.</text>
</comment>
<dbReference type="SUPFAM" id="SSF52540">
    <property type="entry name" value="P-loop containing nucleoside triphosphate hydrolases"/>
    <property type="match status" value="1"/>
</dbReference>
<reference evidence="2 3" key="1">
    <citation type="submission" date="2018-12" db="EMBL/GenBank/DDBJ databases">
        <title>Glycomyces sp. YIM 121974 draft genome.</title>
        <authorList>
            <person name="Li Q."/>
        </authorList>
    </citation>
    <scope>NUCLEOTIDE SEQUENCE [LARGE SCALE GENOMIC DNA]</scope>
    <source>
        <strain evidence="2 3">YIM 121974</strain>
    </source>
</reference>
<evidence type="ECO:0000313" key="2">
    <source>
        <dbReference type="EMBL" id="RRR98536.1"/>
    </source>
</evidence>
<name>A0A426UW14_9ACTN</name>
<feature type="transmembrane region" description="Helical" evidence="1">
    <location>
        <begin position="558"/>
        <end position="578"/>
    </location>
</feature>
<evidence type="ECO:0000313" key="3">
    <source>
        <dbReference type="Proteomes" id="UP000277256"/>
    </source>
</evidence>
<feature type="transmembrane region" description="Helical" evidence="1">
    <location>
        <begin position="584"/>
        <end position="601"/>
    </location>
</feature>
<gene>
    <name evidence="2" type="ORF">EIW28_16810</name>
</gene>
<dbReference type="RefSeq" id="WP_158630435.1">
    <property type="nucleotide sequence ID" value="NZ_RSEB01000004.1"/>
</dbReference>
<dbReference type="Gene3D" id="3.40.50.300">
    <property type="entry name" value="P-loop containing nucleotide triphosphate hydrolases"/>
    <property type="match status" value="1"/>
</dbReference>
<protein>
    <recommendedName>
        <fullName evidence="4">NACHT domain-containing protein</fullName>
    </recommendedName>
</protein>
<dbReference type="AlphaFoldDB" id="A0A426UW14"/>
<proteinExistence type="predicted"/>
<keyword evidence="1" id="KW-1133">Transmembrane helix</keyword>
<feature type="transmembrane region" description="Helical" evidence="1">
    <location>
        <begin position="414"/>
        <end position="431"/>
    </location>
</feature>
<feature type="transmembrane region" description="Helical" evidence="1">
    <location>
        <begin position="12"/>
        <end position="31"/>
    </location>
</feature>
<dbReference type="EMBL" id="RSEB01000004">
    <property type="protein sequence ID" value="RRR98536.1"/>
    <property type="molecule type" value="Genomic_DNA"/>
</dbReference>
<keyword evidence="1" id="KW-0472">Membrane</keyword>
<feature type="transmembrane region" description="Helical" evidence="1">
    <location>
        <begin position="443"/>
        <end position="463"/>
    </location>
</feature>
<keyword evidence="1" id="KW-0812">Transmembrane</keyword>
<keyword evidence="3" id="KW-1185">Reference proteome</keyword>
<organism evidence="2 3">
    <name type="scientific">Glycomyces terrestris</name>
    <dbReference type="NCBI Taxonomy" id="2493553"/>
    <lineage>
        <taxon>Bacteria</taxon>
        <taxon>Bacillati</taxon>
        <taxon>Actinomycetota</taxon>
        <taxon>Actinomycetes</taxon>
        <taxon>Glycomycetales</taxon>
        <taxon>Glycomycetaceae</taxon>
        <taxon>Glycomyces</taxon>
    </lineage>
</organism>
<accession>A0A426UW14</accession>
<sequence length="672" mass="72322">MAIAQPHLSVEVWLSLSGLLIAVLTLFLTIPGTRQALYANRSVTGEFDLPALRRGVRRRWEAAAEQRGLQDDTLGIVWRNTDRPVTRVAGRTLDDLVDVPNDVTHLGAHWRALAAPRQLVVLGPRGAGKTSTLVLLAHDLLSEGEDAPLPVPVNLNGWDPRKTGLDAWAAAQLIEEFPDLKRRTRSGASAARTLLEDGTLIPFFDGLDESHDHAEGLRVFNATWRKRAFVVSCRAEEFEEAVRLRHESLAAAPVIDLQPVTPAQATSYLPSGGQIDGDRRWSDVIGRITSNPDGVLASALSTPLMVYLAQIAYQVEPTADELLEFDSATAIEQRLFRAYLPALYSGRHPRGDTEQRHTPAEADRWLGFLAAQASASQGVAWWRLPAACGPWFLVGYIALTVAIAWILVGSAAGFWYGAIFAAGIGLRIPAYSNPVISTHGHRAGDITIGVLCGTLCGTIGFLAGGLASALSIGVASSIAVKFAIEAYQRHGVDEYPRTPIEVLREDVKHSLQLALSAGVSVFAAAIFMDGPLGALVFGLVGAFAGGQAGYFDTGPLRGAIPGALTYGTIGAVSGGIRLDVVDGVLLALGTVSTVIALNVWYRSLWARLWLGVTGRLPYRVMRFLENAAQLGVLRRTGAVYRFRHERIQTYLASKYAPDHQAPPVLGTRGATP</sequence>